<evidence type="ECO:0000313" key="3">
    <source>
        <dbReference type="Proteomes" id="UP001528672"/>
    </source>
</evidence>
<proteinExistence type="predicted"/>
<dbReference type="Pfam" id="PF12706">
    <property type="entry name" value="Lactamase_B_2"/>
    <property type="match status" value="1"/>
</dbReference>
<dbReference type="InterPro" id="IPR052533">
    <property type="entry name" value="WalJ/YycJ-like"/>
</dbReference>
<dbReference type="SUPFAM" id="SSF56281">
    <property type="entry name" value="Metallo-hydrolase/oxidoreductase"/>
    <property type="match status" value="1"/>
</dbReference>
<evidence type="ECO:0000259" key="1">
    <source>
        <dbReference type="SMART" id="SM00849"/>
    </source>
</evidence>
<sequence length="257" mass="27992">MRFKNLASGSTGNATVVEAGHGADCRRLLVDCGLGLRQLAQRLGQAGLQPSDLHGLFITHEHSDHIGCALSFSARHGLPVWMSEGTWLALGEPDFGDRLRLARDQVPIDFGPMALHPFTVPHDAREPLQLRCEDGQVRLGLLTDLGHVSPHVLSQLAGCHALLMESNHDAALLSQSRYPAFLKRRISGPWGHLENTCTAQALRQLQHPGLRQVVAAHLSEQNNQPDLVRQVLSDALGWLPEQVGIACPVNGSAWIEV</sequence>
<comment type="caution">
    <text evidence="2">The sequence shown here is derived from an EMBL/GenBank/DDBJ whole genome shotgun (WGS) entry which is preliminary data.</text>
</comment>
<organism evidence="2 3">
    <name type="scientific">Curvibacter microcysteis</name>
    <dbReference type="NCBI Taxonomy" id="3026419"/>
    <lineage>
        <taxon>Bacteria</taxon>
        <taxon>Pseudomonadati</taxon>
        <taxon>Pseudomonadota</taxon>
        <taxon>Betaproteobacteria</taxon>
        <taxon>Burkholderiales</taxon>
        <taxon>Comamonadaceae</taxon>
        <taxon>Curvibacter</taxon>
    </lineage>
</organism>
<accession>A0ABT5MK23</accession>
<dbReference type="Gene3D" id="3.60.15.10">
    <property type="entry name" value="Ribonuclease Z/Hydroxyacylglutathione hydrolase-like"/>
    <property type="match status" value="1"/>
</dbReference>
<dbReference type="EMBL" id="JAQSIO010000011">
    <property type="protein sequence ID" value="MDD0816922.1"/>
    <property type="molecule type" value="Genomic_DNA"/>
</dbReference>
<dbReference type="RefSeq" id="WP_273929156.1">
    <property type="nucleotide sequence ID" value="NZ_JAQSIO010000011.1"/>
</dbReference>
<gene>
    <name evidence="2" type="ORF">PSQ39_19985</name>
</gene>
<dbReference type="InterPro" id="IPR036866">
    <property type="entry name" value="RibonucZ/Hydroxyglut_hydro"/>
</dbReference>
<name>A0ABT5MK23_9BURK</name>
<dbReference type="InterPro" id="IPR001279">
    <property type="entry name" value="Metallo-B-lactamas"/>
</dbReference>
<dbReference type="Proteomes" id="UP001528672">
    <property type="component" value="Unassembled WGS sequence"/>
</dbReference>
<dbReference type="PANTHER" id="PTHR47619">
    <property type="entry name" value="METALLO-HYDROLASE YYCJ-RELATED"/>
    <property type="match status" value="1"/>
</dbReference>
<feature type="domain" description="Metallo-beta-lactamase" evidence="1">
    <location>
        <begin position="11"/>
        <end position="217"/>
    </location>
</feature>
<reference evidence="2 3" key="1">
    <citation type="submission" date="2023-02" db="EMBL/GenBank/DDBJ databases">
        <title>Bacterial whole genome sequence for Curvibacter sp. HBC28.</title>
        <authorList>
            <person name="Le V."/>
            <person name="Ko S.-R."/>
            <person name="Ahn C.-Y."/>
            <person name="Oh H.-M."/>
        </authorList>
    </citation>
    <scope>NUCLEOTIDE SEQUENCE [LARGE SCALE GENOMIC DNA]</scope>
    <source>
        <strain evidence="2 3">HBC28</strain>
    </source>
</reference>
<evidence type="ECO:0000313" key="2">
    <source>
        <dbReference type="EMBL" id="MDD0816922.1"/>
    </source>
</evidence>
<dbReference type="SMART" id="SM00849">
    <property type="entry name" value="Lactamase_B"/>
    <property type="match status" value="1"/>
</dbReference>
<keyword evidence="3" id="KW-1185">Reference proteome</keyword>
<protein>
    <submittedName>
        <fullName evidence="2">MBL fold metallo-hydrolase</fullName>
    </submittedName>
</protein>
<dbReference type="PANTHER" id="PTHR47619:SF1">
    <property type="entry name" value="EXODEOXYRIBONUCLEASE WALJ"/>
    <property type="match status" value="1"/>
</dbReference>